<dbReference type="SMART" id="SM00164">
    <property type="entry name" value="TBC"/>
    <property type="match status" value="1"/>
</dbReference>
<reference evidence="3 4" key="1">
    <citation type="journal article" date="2020" name="Microbiol. Resour. Announc.">
        <title>Draft Genome Sequence of a Cladosporium Species Isolated from the Mesophotic Ascidian Didemnum maculosum.</title>
        <authorList>
            <person name="Gioti A."/>
            <person name="Siaperas R."/>
            <person name="Nikolaivits E."/>
            <person name="Le Goff G."/>
            <person name="Ouazzani J."/>
            <person name="Kotoulas G."/>
            <person name="Topakas E."/>
        </authorList>
    </citation>
    <scope>NUCLEOTIDE SEQUENCE [LARGE SCALE GENOMIC DNA]</scope>
    <source>
        <strain evidence="3 4">TM138-S3</strain>
    </source>
</reference>
<protein>
    <recommendedName>
        <fullName evidence="2">Rab-GAP TBC domain-containing protein</fullName>
    </recommendedName>
</protein>
<dbReference type="GeneID" id="96005174"/>
<feature type="compositionally biased region" description="Basic and acidic residues" evidence="1">
    <location>
        <begin position="246"/>
        <end position="266"/>
    </location>
</feature>
<sequence length="612" mass="67856">MGELSRASSRRPLIVPQDDTDSLTSFPDPAPGSPTAEQSPPGQMDENLYGLLDRSGPTMFDERPAVNADDPRALSAATSTVLQGVLDHHGAINLVKRLSETLAERDAHITALQRLCEEYKVPKDRVADAANRVKQAERRRLSLSAASEDLVPSGSGGTQSESSTLDIPPKASMTAGGTIRGLTKLFGGVPRKRDPGGRSITPSSSRSASIAPKTSERAMSIDNRSIDAQSQDSASWTGIFTGGTIKRRESKPPREPVEMQAQHDPDDLPPTLTENSQDPQEAEWNRFILRLNNARKQGGQQEAQGTLLGAARFGREGSAGRAKMETLHRLIIGGIPNRLRHPIWMELSHTYAIMSPDEYRHYLAEGEREDPVEIDAILKDVPRTLTEQFDYYVDKGHDKLKRLLIAFIAKYKGLGYTQGLNMIAGHLLLAIPAEEDAFWVLCNMVDHFFPPGYFSRDAPMHGALADNAVLRGYVRELMPRLDEKLSELDIDAAATFQPGWHLAALANRLPRTALQRVWDVWLCLPRAQTFLFNVVLAMMKLRADEILALESGAEYNALDWRVPDEPGKIDELLRTALLLRKKVDGEQVAQRREAETKKLRRSSSTHALYSRD</sequence>
<evidence type="ECO:0000256" key="1">
    <source>
        <dbReference type="SAM" id="MobiDB-lite"/>
    </source>
</evidence>
<dbReference type="PANTHER" id="PTHR47219:SF20">
    <property type="entry name" value="TBC1 DOMAIN FAMILY MEMBER 2B"/>
    <property type="match status" value="1"/>
</dbReference>
<feature type="compositionally biased region" description="Low complexity" evidence="1">
    <location>
        <begin position="198"/>
        <end position="213"/>
    </location>
</feature>
<dbReference type="Gene3D" id="1.10.472.80">
    <property type="entry name" value="Ypt/Rab-GAP domain of gyp1p, domain 3"/>
    <property type="match status" value="1"/>
</dbReference>
<name>A0AB34KQZ8_9PEZI</name>
<gene>
    <name evidence="3" type="ORF">WHR41_03730</name>
</gene>
<comment type="caution">
    <text evidence="3">The sequence shown here is derived from an EMBL/GenBank/DDBJ whole genome shotgun (WGS) entry which is preliminary data.</text>
</comment>
<dbReference type="SUPFAM" id="SSF47923">
    <property type="entry name" value="Ypt/Rab-GAP domain of gyp1p"/>
    <property type="match status" value="2"/>
</dbReference>
<dbReference type="Pfam" id="PF00566">
    <property type="entry name" value="RabGAP-TBC"/>
    <property type="match status" value="1"/>
</dbReference>
<feature type="region of interest" description="Disordered" evidence="1">
    <location>
        <begin position="590"/>
        <end position="612"/>
    </location>
</feature>
<dbReference type="InterPro" id="IPR035969">
    <property type="entry name" value="Rab-GAP_TBC_sf"/>
</dbReference>
<dbReference type="GO" id="GO:0005096">
    <property type="term" value="F:GTPase activator activity"/>
    <property type="evidence" value="ECO:0007669"/>
    <property type="project" value="TreeGrafter"/>
</dbReference>
<proteinExistence type="predicted"/>
<feature type="compositionally biased region" description="Polar residues" evidence="1">
    <location>
        <begin position="222"/>
        <end position="238"/>
    </location>
</feature>
<dbReference type="InterPro" id="IPR000195">
    <property type="entry name" value="Rab-GAP-TBC_dom"/>
</dbReference>
<feature type="domain" description="Rab-GAP TBC" evidence="2">
    <location>
        <begin position="334"/>
        <end position="525"/>
    </location>
</feature>
<dbReference type="InterPro" id="IPR050302">
    <property type="entry name" value="Rab_GAP_TBC_domain"/>
</dbReference>
<dbReference type="PROSITE" id="PS50086">
    <property type="entry name" value="TBC_RABGAP"/>
    <property type="match status" value="1"/>
</dbReference>
<feature type="region of interest" description="Disordered" evidence="1">
    <location>
        <begin position="144"/>
        <end position="279"/>
    </location>
</feature>
<dbReference type="PANTHER" id="PTHR47219">
    <property type="entry name" value="RAB GTPASE-ACTIVATING PROTEIN 1-LIKE"/>
    <property type="match status" value="1"/>
</dbReference>
<organism evidence="3 4">
    <name type="scientific">Cladosporium halotolerans</name>
    <dbReference type="NCBI Taxonomy" id="1052096"/>
    <lineage>
        <taxon>Eukaryota</taxon>
        <taxon>Fungi</taxon>
        <taxon>Dikarya</taxon>
        <taxon>Ascomycota</taxon>
        <taxon>Pezizomycotina</taxon>
        <taxon>Dothideomycetes</taxon>
        <taxon>Dothideomycetidae</taxon>
        <taxon>Cladosporiales</taxon>
        <taxon>Cladosporiaceae</taxon>
        <taxon>Cladosporium</taxon>
    </lineage>
</organism>
<dbReference type="Gene3D" id="1.10.8.270">
    <property type="entry name" value="putative rabgap domain of human tbc1 domain family member 14 like domains"/>
    <property type="match status" value="1"/>
</dbReference>
<keyword evidence="4" id="KW-1185">Reference proteome</keyword>
<dbReference type="GO" id="GO:0031267">
    <property type="term" value="F:small GTPase binding"/>
    <property type="evidence" value="ECO:0007669"/>
    <property type="project" value="TreeGrafter"/>
</dbReference>
<dbReference type="Proteomes" id="UP000803884">
    <property type="component" value="Unassembled WGS sequence"/>
</dbReference>
<dbReference type="RefSeq" id="XP_069230648.1">
    <property type="nucleotide sequence ID" value="XM_069372336.1"/>
</dbReference>
<accession>A0AB34KQZ8</accession>
<evidence type="ECO:0000259" key="2">
    <source>
        <dbReference type="PROSITE" id="PS50086"/>
    </source>
</evidence>
<evidence type="ECO:0000313" key="3">
    <source>
        <dbReference type="EMBL" id="KAL1587543.1"/>
    </source>
</evidence>
<evidence type="ECO:0000313" key="4">
    <source>
        <dbReference type="Proteomes" id="UP000803884"/>
    </source>
</evidence>
<feature type="region of interest" description="Disordered" evidence="1">
    <location>
        <begin position="1"/>
        <end position="49"/>
    </location>
</feature>
<dbReference type="EMBL" id="JAAQHG020000010">
    <property type="protein sequence ID" value="KAL1587543.1"/>
    <property type="molecule type" value="Genomic_DNA"/>
</dbReference>
<dbReference type="AlphaFoldDB" id="A0AB34KQZ8"/>